<feature type="binding site" evidence="2">
    <location>
        <position position="214"/>
    </location>
    <ligand>
        <name>Zn(2+)</name>
        <dbReference type="ChEBI" id="CHEBI:29105"/>
    </ligand>
</feature>
<dbReference type="PANTHER" id="PTHR23135">
    <property type="entry name" value="MUR LIGASE FAMILY MEMBER"/>
    <property type="match status" value="1"/>
</dbReference>
<dbReference type="InterPro" id="IPR036565">
    <property type="entry name" value="Mur-like_cat_sf"/>
</dbReference>
<evidence type="ECO:0000259" key="4">
    <source>
        <dbReference type="Pfam" id="PF08353"/>
    </source>
</evidence>
<feature type="domain" description="Mur ligase central" evidence="3">
    <location>
        <begin position="61"/>
        <end position="287"/>
    </location>
</feature>
<comment type="caution">
    <text evidence="5">The sequence shown here is derived from an EMBL/GenBank/DDBJ whole genome shotgun (WGS) entry which is preliminary data.</text>
</comment>
<feature type="binding site" evidence="2">
    <location>
        <position position="239"/>
    </location>
    <ligand>
        <name>Zn(2+)</name>
        <dbReference type="ChEBI" id="CHEBI:29105"/>
    </ligand>
</feature>
<comment type="catalytic activity">
    <reaction evidence="2">
        <text>beta-D-GlcNAc-(1-&gt;4)-Mur2Ac(oyl-L-Ala-gamma-D-Glu-L-Lys-D-Ala-D-Ala)-di-trans,octa-cis-undecaprenyl diphosphate + ATP = beta-D-GlcNAc-(1-&gt;4)-Mur2Ac(oyl-L-Ala-gamma-D-O-P-Glu-L-Lys-D-Ala-D-Ala)-di-trans,octa-cis-undecaprenyl diphosphate + ADP</text>
        <dbReference type="Rhea" id="RHEA:59488"/>
        <dbReference type="ChEBI" id="CHEBI:30616"/>
        <dbReference type="ChEBI" id="CHEBI:60033"/>
        <dbReference type="ChEBI" id="CHEBI:143132"/>
        <dbReference type="ChEBI" id="CHEBI:456216"/>
    </reaction>
</comment>
<reference evidence="5 6" key="1">
    <citation type="submission" date="2010-04" db="EMBL/GenBank/DDBJ databases">
        <authorList>
            <person name="Muzny D."/>
            <person name="Qin X."/>
            <person name="Deng J."/>
            <person name="Jiang H."/>
            <person name="Liu Y."/>
            <person name="Qu J."/>
            <person name="Song X.-Z."/>
            <person name="Zhang L."/>
            <person name="Thornton R."/>
            <person name="Coyle M."/>
            <person name="Francisco L."/>
            <person name="Jackson L."/>
            <person name="Javaid M."/>
            <person name="Korchina V."/>
            <person name="Kovar C."/>
            <person name="Mata R."/>
            <person name="Mathew T."/>
            <person name="Ngo R."/>
            <person name="Nguyen L."/>
            <person name="Nguyen N."/>
            <person name="Okwuonu G."/>
            <person name="Ongeri F."/>
            <person name="Pham C."/>
            <person name="Simmons D."/>
            <person name="Wilczek-Boney K."/>
            <person name="Hale W."/>
            <person name="Jakkamsetti A."/>
            <person name="Pham P."/>
            <person name="Ruth R."/>
            <person name="San Lucas F."/>
            <person name="Warren J."/>
            <person name="Zhang J."/>
            <person name="Zhao Z."/>
            <person name="Zhou C."/>
            <person name="Zhu D."/>
            <person name="Lee S."/>
            <person name="Bess C."/>
            <person name="Blankenburg K."/>
            <person name="Forbes L."/>
            <person name="Fu Q."/>
            <person name="Gubbala S."/>
            <person name="Hirani K."/>
            <person name="Jayaseelan J.C."/>
            <person name="Lara F."/>
            <person name="Munidasa M."/>
            <person name="Palculict T."/>
            <person name="Patil S."/>
            <person name="Pu L.-L."/>
            <person name="Saada N."/>
            <person name="Tang L."/>
            <person name="Weissenberger G."/>
            <person name="Zhu Y."/>
            <person name="Hemphill L."/>
            <person name="Shang Y."/>
            <person name="Youmans B."/>
            <person name="Ayvaz T."/>
            <person name="Ross M."/>
            <person name="Santibanez J."/>
            <person name="Aqrawi P."/>
            <person name="Gross S."/>
            <person name="Joshi V."/>
            <person name="Fowler G."/>
            <person name="Nazareth L."/>
            <person name="Reid J."/>
            <person name="Worley K."/>
            <person name="Petrosino J."/>
            <person name="Highlander S."/>
            <person name="Gibbs R."/>
            <person name="Gibbs R."/>
        </authorList>
    </citation>
    <scope>NUCLEOTIDE SEQUENCE [LARGE SCALE GENOMIC DNA]</scope>
    <source>
        <strain evidence="5 6">ATCC 11563</strain>
    </source>
</reference>
<evidence type="ECO:0000313" key="5">
    <source>
        <dbReference type="EMBL" id="EFG50396.1"/>
    </source>
</evidence>
<comment type="catalytic activity">
    <reaction evidence="2">
        <text>beta-D-GlcNAc-(1-&gt;4)-Mur2Ac(oyl-L-Ala-gamma-D-Glu-L-Lys-D-Ala-D-Ala)-di-trans,octa-cis-undecaprenyl diphosphate + L-glutamine + ATP + H2O = beta-D-GlcNAc-(1-&gt;4)-Mur2Ac(oyl-L-Ala-D-isoglutaminyl-L-Lys-D-Ala-D-Ala)-di-trans,octa-cis-undecaprenyl diphosphate + L-glutamate + ADP + phosphate + H(+)</text>
        <dbReference type="Rhea" id="RHEA:57928"/>
        <dbReference type="ChEBI" id="CHEBI:15377"/>
        <dbReference type="ChEBI" id="CHEBI:15378"/>
        <dbReference type="ChEBI" id="CHEBI:29985"/>
        <dbReference type="ChEBI" id="CHEBI:30616"/>
        <dbReference type="ChEBI" id="CHEBI:43474"/>
        <dbReference type="ChEBI" id="CHEBI:58359"/>
        <dbReference type="ChEBI" id="CHEBI:60033"/>
        <dbReference type="ChEBI" id="CHEBI:62233"/>
        <dbReference type="ChEBI" id="CHEBI:456216"/>
        <dbReference type="EC" id="6.3.5.13"/>
    </reaction>
</comment>
<protein>
    <recommendedName>
        <fullName evidence="2">Lipid II isoglutaminyl synthase (glutamine-hydrolyzing) subunit MurT</fullName>
        <ecNumber evidence="2">6.3.5.13</ecNumber>
    </recommendedName>
</protein>
<gene>
    <name evidence="5" type="primary">murE2</name>
    <name evidence="2" type="synonym">murT</name>
    <name evidence="5" type="ORF">HMPREF0061_0267</name>
</gene>
<keyword evidence="2" id="KW-0573">Peptidoglycan synthesis</keyword>
<feature type="binding site" evidence="2">
    <location>
        <position position="217"/>
    </location>
    <ligand>
        <name>Zn(2+)</name>
        <dbReference type="ChEBI" id="CHEBI:29105"/>
    </ligand>
</feature>
<keyword evidence="2" id="KW-0862">Zinc</keyword>
<feature type="binding site" evidence="2">
    <location>
        <position position="236"/>
    </location>
    <ligand>
        <name>Zn(2+)</name>
        <dbReference type="ChEBI" id="CHEBI:29105"/>
    </ligand>
</feature>
<dbReference type="Pfam" id="PF08245">
    <property type="entry name" value="Mur_ligase_M"/>
    <property type="match status" value="1"/>
</dbReference>
<comment type="similarity">
    <text evidence="2">Belongs to the MurCDEF family. MurT subfamily.</text>
</comment>
<comment type="subunit">
    <text evidence="2">Forms a heterodimer with GatD.</text>
</comment>
<dbReference type="InterPro" id="IPR013221">
    <property type="entry name" value="Mur_ligase_cen"/>
</dbReference>
<feature type="active site" evidence="2">
    <location>
        <position position="364"/>
    </location>
</feature>
<dbReference type="Pfam" id="PF08353">
    <property type="entry name" value="MurT_C"/>
    <property type="match status" value="1"/>
</dbReference>
<dbReference type="GO" id="GO:0016874">
    <property type="term" value="F:ligase activity"/>
    <property type="evidence" value="ECO:0007669"/>
    <property type="project" value="UniProtKB-KW"/>
</dbReference>
<evidence type="ECO:0000313" key="6">
    <source>
        <dbReference type="Proteomes" id="UP000003764"/>
    </source>
</evidence>
<keyword evidence="2" id="KW-0547">Nucleotide-binding</keyword>
<dbReference type="EC" id="6.3.5.13" evidence="2"/>
<keyword evidence="2" id="KW-0133">Cell shape</keyword>
<keyword evidence="6" id="KW-1185">Reference proteome</keyword>
<comment type="pathway">
    <text evidence="1 2">Cell wall biogenesis; peptidoglycan biosynthesis.</text>
</comment>
<keyword evidence="2 5" id="KW-0436">Ligase</keyword>
<evidence type="ECO:0000259" key="3">
    <source>
        <dbReference type="Pfam" id="PF08245"/>
    </source>
</evidence>
<dbReference type="InterPro" id="IPR013564">
    <property type="entry name" value="MurT_C"/>
</dbReference>
<accession>A0ABN0AAR0</accession>
<proteinExistence type="inferred from homology"/>
<dbReference type="Proteomes" id="UP000003764">
    <property type="component" value="Unassembled WGS sequence"/>
</dbReference>
<keyword evidence="2" id="KW-0479">Metal-binding</keyword>
<dbReference type="InterPro" id="IPR043703">
    <property type="entry name" value="Lipid_II_synth_MurT"/>
</dbReference>
<name>A0ABN0AAR0_AERVM</name>
<evidence type="ECO:0000256" key="1">
    <source>
        <dbReference type="ARBA" id="ARBA00004752"/>
    </source>
</evidence>
<keyword evidence="2" id="KW-0067">ATP-binding</keyword>
<evidence type="ECO:0000256" key="2">
    <source>
        <dbReference type="HAMAP-Rule" id="MF_02214"/>
    </source>
</evidence>
<dbReference type="Gene3D" id="3.40.1190.10">
    <property type="entry name" value="Mur-like, catalytic domain"/>
    <property type="match status" value="1"/>
</dbReference>
<dbReference type="PANTHER" id="PTHR23135:SF7">
    <property type="entry name" value="LIPID II ISOGLUTAMINYL SYNTHASE (GLUTAMINE-HYDROLYZING) SUBUNIT MURT"/>
    <property type="match status" value="1"/>
</dbReference>
<organism evidence="5 6">
    <name type="scientific">Aerococcus viridans (strain ATCC 11563 / DSM 20340 / CCUG 4311 / JCM 20461 / NBRC 12219 / NCTC 8251 / M1)</name>
    <dbReference type="NCBI Taxonomy" id="655812"/>
    <lineage>
        <taxon>Bacteria</taxon>
        <taxon>Bacillati</taxon>
        <taxon>Bacillota</taxon>
        <taxon>Bacilli</taxon>
        <taxon>Lactobacillales</taxon>
        <taxon>Aerococcaceae</taxon>
        <taxon>Aerococcus</taxon>
    </lineage>
</organism>
<dbReference type="HAMAP" id="MF_02214">
    <property type="entry name" value="Lipid_II_synth_MurT"/>
    <property type="match status" value="1"/>
</dbReference>
<comment type="function">
    <text evidence="2">The lipid II isoglutaminyl synthase complex catalyzes the formation of alpha-D-isoglutamine in the cell wall lipid II stem peptide. The MurT subunit catalyzes the ATP-dependent amidation of D-glutamate residue of lipid II, converting it to an isoglutamine residue.</text>
</comment>
<dbReference type="EMBL" id="ADNT01000022">
    <property type="protein sequence ID" value="EFG50396.1"/>
    <property type="molecule type" value="Genomic_DNA"/>
</dbReference>
<comment type="catalytic activity">
    <reaction evidence="2">
        <text>beta-D-GlcNAc-(1-&gt;4)-Mur2Ac(oyl-L-Ala-gamma-D-O-P-Glu-L-Lys-D-Ala-D-Ala)-di-trans,octa-cis-undecaprenyl diphosphate + NH4(+) = beta-D-GlcNAc-(1-&gt;4)-Mur2Ac(oyl-L-Ala-D-isoglutaminyl-L-Lys-D-Ala-D-Ala)-di-trans,octa-cis-undecaprenyl diphosphate + phosphate + H(+)</text>
        <dbReference type="Rhea" id="RHEA:57932"/>
        <dbReference type="ChEBI" id="CHEBI:15378"/>
        <dbReference type="ChEBI" id="CHEBI:28938"/>
        <dbReference type="ChEBI" id="CHEBI:43474"/>
        <dbReference type="ChEBI" id="CHEBI:62233"/>
        <dbReference type="ChEBI" id="CHEBI:143132"/>
    </reaction>
</comment>
<sequence>MIRGVPKMKFKSQLATVAGRTSQQLLKRFTSGGTSLPGKIAQKIDPEILKALGENYRVVIITGTNGKTVTTALTVNILKQKFDHVMTNNSGSNMLQGITSSFIEDSGTKTKDKVAVLEVDEASLRHITEHIKPEVILTTNIFRDQMDRYGEIYTTYDFILQGAAKAKDAILMQNGDAPIFSSRKVDNKQVFFGFNTEDQSKDFLADNNTDGVICPNCEHVLHYHSITYSNLGDYFCPNCGVSRPALTYQVEEINELTPESASFTIDGYQYNIPVAGLYNVYNALSAYSLGRYFGVSQTDIAEGLQGAKRIFGRQEAINVEGHDLRINLIKNPVGLNQIIELCLLEKAPYTLISVLNDRPADGQDVSWIWDGNFEKLAEMDNIEASYVAGIRVADLSKRMAVAGFNQDQLIQLEDPKAIIETVKNAPTEKVYILATYTAMLAIRKELAELGYVKERMR</sequence>
<keyword evidence="2" id="KW-0961">Cell wall biogenesis/degradation</keyword>
<dbReference type="SUPFAM" id="SSF53623">
    <property type="entry name" value="MurD-like peptide ligases, catalytic domain"/>
    <property type="match status" value="1"/>
</dbReference>
<feature type="domain" description="Lipid II isoglutaminyl synthase (glutamine-hydrolyzing) subunit MurT C-terminal" evidence="4">
    <location>
        <begin position="328"/>
        <end position="439"/>
    </location>
</feature>